<protein>
    <submittedName>
        <fullName evidence="1">Uncharacterized protein</fullName>
    </submittedName>
</protein>
<gene>
    <name evidence="1" type="ORF">DCAF_LOCUS11584</name>
</gene>
<sequence>MEIDRKTGNIEALSIGKGEINDGQNQDTGVTSAHTIGHDSWEQMGLMLVGLGASYPWLLLDFTPPMLAGFWQDFISLMAEGSSDTEILWGIFMVS</sequence>
<accession>A0AAV1RJF2</accession>
<evidence type="ECO:0000313" key="1">
    <source>
        <dbReference type="EMBL" id="CAK7336575.1"/>
    </source>
</evidence>
<reference evidence="1 2" key="1">
    <citation type="submission" date="2024-01" db="EMBL/GenBank/DDBJ databases">
        <authorList>
            <person name="Waweru B."/>
        </authorList>
    </citation>
    <scope>NUCLEOTIDE SEQUENCE [LARGE SCALE GENOMIC DNA]</scope>
</reference>
<dbReference type="AlphaFoldDB" id="A0AAV1RJF2"/>
<evidence type="ECO:0000313" key="2">
    <source>
        <dbReference type="Proteomes" id="UP001314170"/>
    </source>
</evidence>
<organism evidence="1 2">
    <name type="scientific">Dovyalis caffra</name>
    <dbReference type="NCBI Taxonomy" id="77055"/>
    <lineage>
        <taxon>Eukaryota</taxon>
        <taxon>Viridiplantae</taxon>
        <taxon>Streptophyta</taxon>
        <taxon>Embryophyta</taxon>
        <taxon>Tracheophyta</taxon>
        <taxon>Spermatophyta</taxon>
        <taxon>Magnoliopsida</taxon>
        <taxon>eudicotyledons</taxon>
        <taxon>Gunneridae</taxon>
        <taxon>Pentapetalae</taxon>
        <taxon>rosids</taxon>
        <taxon>fabids</taxon>
        <taxon>Malpighiales</taxon>
        <taxon>Salicaceae</taxon>
        <taxon>Flacourtieae</taxon>
        <taxon>Dovyalis</taxon>
    </lineage>
</organism>
<keyword evidence="2" id="KW-1185">Reference proteome</keyword>
<name>A0AAV1RJF2_9ROSI</name>
<proteinExistence type="predicted"/>
<comment type="caution">
    <text evidence="1">The sequence shown here is derived from an EMBL/GenBank/DDBJ whole genome shotgun (WGS) entry which is preliminary data.</text>
</comment>
<dbReference type="Proteomes" id="UP001314170">
    <property type="component" value="Unassembled WGS sequence"/>
</dbReference>
<dbReference type="EMBL" id="CAWUPB010001009">
    <property type="protein sequence ID" value="CAK7336575.1"/>
    <property type="molecule type" value="Genomic_DNA"/>
</dbReference>